<keyword evidence="7" id="KW-0443">Lipid metabolism</keyword>
<dbReference type="OrthoDB" id="5786980at2759"/>
<evidence type="ECO:0000256" key="6">
    <source>
        <dbReference type="ARBA" id="ARBA00022989"/>
    </source>
</evidence>
<dbReference type="GO" id="GO:0005737">
    <property type="term" value="C:cytoplasm"/>
    <property type="evidence" value="ECO:0007669"/>
    <property type="project" value="UniProtKB-SubCell"/>
</dbReference>
<evidence type="ECO:0000256" key="11">
    <source>
        <dbReference type="SAM" id="Phobius"/>
    </source>
</evidence>
<evidence type="ECO:0000256" key="9">
    <source>
        <dbReference type="ARBA" id="ARBA00023242"/>
    </source>
</evidence>
<evidence type="ECO:0000256" key="8">
    <source>
        <dbReference type="ARBA" id="ARBA00023136"/>
    </source>
</evidence>
<dbReference type="PANTHER" id="PTHR20996">
    <property type="entry name" value="NUCLEAR ENVELOPE PHOSPHATASE-REGULATORY SUBUNIT 1"/>
    <property type="match status" value="1"/>
</dbReference>
<dbReference type="Proteomes" id="UP000594262">
    <property type="component" value="Unplaced"/>
</dbReference>
<feature type="transmembrane region" description="Helical" evidence="11">
    <location>
        <begin position="69"/>
        <end position="91"/>
    </location>
</feature>
<keyword evidence="13" id="KW-1185">Reference proteome</keyword>
<evidence type="ECO:0000256" key="2">
    <source>
        <dbReference type="ARBA" id="ARBA00004496"/>
    </source>
</evidence>
<sequence>MAAVGAFTSMDQAEDLKAFERRLVEHINNLGPKASFWKVVVLITFLVTAFTASQWALDQQTVELSFWQSLWNHPSFFCSIVAIFILFLLGVHKRIVIKTIMLTRCRNVLEDFNMSCDEIGRLILKPRPKEMDIYQRLYNPGHG</sequence>
<keyword evidence="6 11" id="KW-1133">Transmembrane helix</keyword>
<dbReference type="Pfam" id="PF09771">
    <property type="entry name" value="Tmemb_18A"/>
    <property type="match status" value="1"/>
</dbReference>
<evidence type="ECO:0000313" key="12">
    <source>
        <dbReference type="EnsemblMetazoa" id="CLYHEMP012812.1"/>
    </source>
</evidence>
<keyword evidence="8 11" id="KW-0472">Membrane</keyword>
<evidence type="ECO:0000256" key="10">
    <source>
        <dbReference type="ARBA" id="ARBA00030458"/>
    </source>
</evidence>
<comment type="subcellular location">
    <subcellularLocation>
        <location evidence="2">Cytoplasm</location>
    </subcellularLocation>
    <subcellularLocation>
        <location evidence="1">Nucleus membrane</location>
        <topology evidence="1">Multi-pass membrane protein</topology>
    </subcellularLocation>
</comment>
<protein>
    <recommendedName>
        <fullName evidence="10">Transmembrane protein 188</fullName>
    </recommendedName>
</protein>
<dbReference type="GeneID" id="136824568"/>
<evidence type="ECO:0000256" key="3">
    <source>
        <dbReference type="ARBA" id="ARBA00010998"/>
    </source>
</evidence>
<dbReference type="PANTHER" id="PTHR20996:SF1">
    <property type="entry name" value="NUCLEAR ENVELOPE PHOSPHATASE-REGULATORY SUBUNIT 1"/>
    <property type="match status" value="1"/>
</dbReference>
<keyword evidence="5 11" id="KW-0812">Transmembrane</keyword>
<feature type="transmembrane region" description="Helical" evidence="11">
    <location>
        <begin position="36"/>
        <end position="57"/>
    </location>
</feature>
<dbReference type="GO" id="GO:0006629">
    <property type="term" value="P:lipid metabolic process"/>
    <property type="evidence" value="ECO:0007669"/>
    <property type="project" value="UniProtKB-KW"/>
</dbReference>
<comment type="similarity">
    <text evidence="3">Belongs to the CNEP1R1 family.</text>
</comment>
<dbReference type="InterPro" id="IPR019168">
    <property type="entry name" value="NEP1-R1"/>
</dbReference>
<dbReference type="RefSeq" id="XP_066936650.1">
    <property type="nucleotide sequence ID" value="XM_067080549.1"/>
</dbReference>
<organism evidence="12 13">
    <name type="scientific">Clytia hemisphaerica</name>
    <dbReference type="NCBI Taxonomy" id="252671"/>
    <lineage>
        <taxon>Eukaryota</taxon>
        <taxon>Metazoa</taxon>
        <taxon>Cnidaria</taxon>
        <taxon>Hydrozoa</taxon>
        <taxon>Hydroidolina</taxon>
        <taxon>Leptothecata</taxon>
        <taxon>Obeliida</taxon>
        <taxon>Clytiidae</taxon>
        <taxon>Clytia</taxon>
    </lineage>
</organism>
<evidence type="ECO:0000256" key="5">
    <source>
        <dbReference type="ARBA" id="ARBA00022692"/>
    </source>
</evidence>
<evidence type="ECO:0000313" key="13">
    <source>
        <dbReference type="Proteomes" id="UP000594262"/>
    </source>
</evidence>
<evidence type="ECO:0000256" key="4">
    <source>
        <dbReference type="ARBA" id="ARBA00022490"/>
    </source>
</evidence>
<keyword evidence="4" id="KW-0963">Cytoplasm</keyword>
<dbReference type="GO" id="GO:0031965">
    <property type="term" value="C:nuclear membrane"/>
    <property type="evidence" value="ECO:0007669"/>
    <property type="project" value="UniProtKB-SubCell"/>
</dbReference>
<dbReference type="EnsemblMetazoa" id="CLYHEMT012812.1">
    <property type="protein sequence ID" value="CLYHEMP012812.1"/>
    <property type="gene ID" value="CLYHEMG012812"/>
</dbReference>
<proteinExistence type="inferred from homology"/>
<dbReference type="AlphaFoldDB" id="A0A7M5WTB3"/>
<evidence type="ECO:0000256" key="1">
    <source>
        <dbReference type="ARBA" id="ARBA00004232"/>
    </source>
</evidence>
<keyword evidence="9" id="KW-0539">Nucleus</keyword>
<reference evidence="12" key="1">
    <citation type="submission" date="2021-01" db="UniProtKB">
        <authorList>
            <consortium name="EnsemblMetazoa"/>
        </authorList>
    </citation>
    <scope>IDENTIFICATION</scope>
</reference>
<accession>A0A7M5WTB3</accession>
<dbReference type="GO" id="GO:0071595">
    <property type="term" value="C:Nem1-Spo7 phosphatase complex"/>
    <property type="evidence" value="ECO:0007669"/>
    <property type="project" value="InterPro"/>
</dbReference>
<name>A0A7M5WTB3_9CNID</name>
<evidence type="ECO:0000256" key="7">
    <source>
        <dbReference type="ARBA" id="ARBA00023098"/>
    </source>
</evidence>